<dbReference type="OrthoDB" id="9815246at2"/>
<dbReference type="CDD" id="cd16914">
    <property type="entry name" value="EcfT"/>
    <property type="match status" value="1"/>
</dbReference>
<dbReference type="NCBIfam" id="TIGR02454">
    <property type="entry name" value="ECF_T_CbiQ"/>
    <property type="match status" value="1"/>
</dbReference>
<evidence type="ECO:0000313" key="8">
    <source>
        <dbReference type="Proteomes" id="UP000194903"/>
    </source>
</evidence>
<dbReference type="PANTHER" id="PTHR43723:SF1">
    <property type="entry name" value="COBALT TRANSPORT PROTEIN CBIQ"/>
    <property type="match status" value="1"/>
</dbReference>
<reference evidence="7 8" key="1">
    <citation type="submission" date="2017-05" db="EMBL/GenBank/DDBJ databases">
        <title>Butyricicoccus porcorum sp. nov. a butyrate-producing bacterium from the swine intestinal tract.</title>
        <authorList>
            <person name="Trachsel J."/>
            <person name="Humphrey S."/>
            <person name="Allen H.K."/>
        </authorList>
    </citation>
    <scope>NUCLEOTIDE SEQUENCE [LARGE SCALE GENOMIC DNA]</scope>
    <source>
        <strain evidence="7">BB10</strain>
    </source>
</reference>
<dbReference type="GO" id="GO:0006824">
    <property type="term" value="P:cobalt ion transport"/>
    <property type="evidence" value="ECO:0007669"/>
    <property type="project" value="InterPro"/>
</dbReference>
<evidence type="ECO:0000256" key="4">
    <source>
        <dbReference type="ARBA" id="ARBA00022989"/>
    </source>
</evidence>
<dbReference type="Pfam" id="PF02361">
    <property type="entry name" value="CbiQ"/>
    <property type="match status" value="1"/>
</dbReference>
<accession>A0A252F334</accession>
<comment type="subcellular location">
    <subcellularLocation>
        <location evidence="1">Cell membrane</location>
        <topology evidence="1">Multi-pass membrane protein</topology>
    </subcellularLocation>
</comment>
<name>A0A252F334_9FIRM</name>
<dbReference type="InterPro" id="IPR003339">
    <property type="entry name" value="ABC/ECF_trnsptr_transmembrane"/>
</dbReference>
<evidence type="ECO:0000256" key="3">
    <source>
        <dbReference type="ARBA" id="ARBA00022692"/>
    </source>
</evidence>
<dbReference type="PANTHER" id="PTHR43723">
    <property type="entry name" value="COBALT TRANSPORT PROTEIN CBIQ"/>
    <property type="match status" value="1"/>
</dbReference>
<sequence length="259" mass="28098">MGTDRYAYASRLAHVSPQSKLLVMAVTTVLCLCLDCISVSVVTILAMGAATVCLGGVRLREFRRMLLVPAGFMILATLTIFIGRYDPGTEMLVGISLGTHGYGVTAASAVQGISICLRALGVVASMYFLAMNTPMTDITGVLRQLHVPELLVELMELIYRFIFVLYETMHRIHTAQTSRLGYDGLVNVYHSTGTLAAMLFVRAWQKSDRVYAALESRGGGQSVRTLAEEYESGRAVYLMCAAAAALQFAAFCMERGLAA</sequence>
<dbReference type="InterPro" id="IPR052770">
    <property type="entry name" value="Cobalt_transport_CbiQ"/>
</dbReference>
<dbReference type="GO" id="GO:0043190">
    <property type="term" value="C:ATP-binding cassette (ABC) transporter complex"/>
    <property type="evidence" value="ECO:0007669"/>
    <property type="project" value="InterPro"/>
</dbReference>
<dbReference type="InterPro" id="IPR012809">
    <property type="entry name" value="ECF_CbiQ"/>
</dbReference>
<proteinExistence type="predicted"/>
<evidence type="ECO:0000256" key="6">
    <source>
        <dbReference type="SAM" id="Phobius"/>
    </source>
</evidence>
<dbReference type="Proteomes" id="UP000194903">
    <property type="component" value="Unassembled WGS sequence"/>
</dbReference>
<feature type="transmembrane region" description="Helical" evidence="6">
    <location>
        <begin position="66"/>
        <end position="85"/>
    </location>
</feature>
<keyword evidence="3 6" id="KW-0812">Transmembrane</keyword>
<comment type="caution">
    <text evidence="7">The sequence shown here is derived from an EMBL/GenBank/DDBJ whole genome shotgun (WGS) entry which is preliminary data.</text>
</comment>
<dbReference type="AlphaFoldDB" id="A0A252F334"/>
<gene>
    <name evidence="7" type="ORF">CBW42_10065</name>
</gene>
<evidence type="ECO:0000256" key="1">
    <source>
        <dbReference type="ARBA" id="ARBA00004651"/>
    </source>
</evidence>
<keyword evidence="8" id="KW-1185">Reference proteome</keyword>
<evidence type="ECO:0000256" key="5">
    <source>
        <dbReference type="ARBA" id="ARBA00023136"/>
    </source>
</evidence>
<organism evidence="7 8">
    <name type="scientific">Butyricicoccus porcorum</name>
    <dbReference type="NCBI Taxonomy" id="1945634"/>
    <lineage>
        <taxon>Bacteria</taxon>
        <taxon>Bacillati</taxon>
        <taxon>Bacillota</taxon>
        <taxon>Clostridia</taxon>
        <taxon>Eubacteriales</taxon>
        <taxon>Butyricicoccaceae</taxon>
        <taxon>Butyricicoccus</taxon>
    </lineage>
</organism>
<keyword evidence="4 6" id="KW-1133">Transmembrane helix</keyword>
<dbReference type="EMBL" id="NHOC01000008">
    <property type="protein sequence ID" value="OUM20101.1"/>
    <property type="molecule type" value="Genomic_DNA"/>
</dbReference>
<protein>
    <submittedName>
        <fullName evidence="7">Cobalt ECF transporter T component CbiQ</fullName>
    </submittedName>
</protein>
<feature type="transmembrane region" description="Helical" evidence="6">
    <location>
        <begin position="105"/>
        <end position="129"/>
    </location>
</feature>
<evidence type="ECO:0000313" key="7">
    <source>
        <dbReference type="EMBL" id="OUM20101.1"/>
    </source>
</evidence>
<keyword evidence="2" id="KW-1003">Cell membrane</keyword>
<keyword evidence="5 6" id="KW-0472">Membrane</keyword>
<evidence type="ECO:0000256" key="2">
    <source>
        <dbReference type="ARBA" id="ARBA00022475"/>
    </source>
</evidence>
<feature type="transmembrane region" description="Helical" evidence="6">
    <location>
        <begin position="21"/>
        <end position="54"/>
    </location>
</feature>